<evidence type="ECO:0000256" key="4">
    <source>
        <dbReference type="SAM" id="MobiDB-lite"/>
    </source>
</evidence>
<dbReference type="OMA" id="XAKVMAN"/>
<dbReference type="AlphaFoldDB" id="L8GY18"/>
<dbReference type="GO" id="GO:0004674">
    <property type="term" value="F:protein serine/threonine kinase activity"/>
    <property type="evidence" value="ECO:0007669"/>
    <property type="project" value="TreeGrafter"/>
</dbReference>
<organism evidence="6 7">
    <name type="scientific">Acanthamoeba castellanii (strain ATCC 30010 / Neff)</name>
    <dbReference type="NCBI Taxonomy" id="1257118"/>
    <lineage>
        <taxon>Eukaryota</taxon>
        <taxon>Amoebozoa</taxon>
        <taxon>Discosea</taxon>
        <taxon>Longamoebia</taxon>
        <taxon>Centramoebida</taxon>
        <taxon>Acanthamoebidae</taxon>
        <taxon>Acanthamoeba</taxon>
    </lineage>
</organism>
<dbReference type="VEuPathDB" id="AmoebaDB:ACA1_368560"/>
<dbReference type="RefSeq" id="XP_004340154.1">
    <property type="nucleotide sequence ID" value="XM_004340106.1"/>
</dbReference>
<dbReference type="GeneID" id="14918926"/>
<feature type="compositionally biased region" description="Pro residues" evidence="4">
    <location>
        <begin position="899"/>
        <end position="933"/>
    </location>
</feature>
<keyword evidence="7" id="KW-1185">Reference proteome</keyword>
<evidence type="ECO:0000313" key="6">
    <source>
        <dbReference type="EMBL" id="ELR18134.1"/>
    </source>
</evidence>
<evidence type="ECO:0000256" key="3">
    <source>
        <dbReference type="SAM" id="Coils"/>
    </source>
</evidence>
<dbReference type="SMART" id="SM00220">
    <property type="entry name" value="S_TKc"/>
    <property type="match status" value="1"/>
</dbReference>
<dbReference type="InterPro" id="IPR011009">
    <property type="entry name" value="Kinase-like_dom_sf"/>
</dbReference>
<feature type="region of interest" description="Disordered" evidence="4">
    <location>
        <begin position="880"/>
        <end position="962"/>
    </location>
</feature>
<reference evidence="6 7" key="1">
    <citation type="journal article" date="2013" name="Genome Biol.">
        <title>Genome of Acanthamoeba castellanii highlights extensive lateral gene transfer and early evolution of tyrosine kinase signaling.</title>
        <authorList>
            <person name="Clarke M."/>
            <person name="Lohan A.J."/>
            <person name="Liu B."/>
            <person name="Lagkouvardos I."/>
            <person name="Roy S."/>
            <person name="Zafar N."/>
            <person name="Bertelli C."/>
            <person name="Schilde C."/>
            <person name="Kianianmomeni A."/>
            <person name="Burglin T.R."/>
            <person name="Frech C."/>
            <person name="Turcotte B."/>
            <person name="Kopec K.O."/>
            <person name="Synnott J.M."/>
            <person name="Choo C."/>
            <person name="Paponov I."/>
            <person name="Finkler A."/>
            <person name="Soon Heng Tan C."/>
            <person name="Hutchins A.P."/>
            <person name="Weinmeier T."/>
            <person name="Rattei T."/>
            <person name="Chu J.S."/>
            <person name="Gimenez G."/>
            <person name="Irimia M."/>
            <person name="Rigden D.J."/>
            <person name="Fitzpatrick D.A."/>
            <person name="Lorenzo-Morales J."/>
            <person name="Bateman A."/>
            <person name="Chiu C.H."/>
            <person name="Tang P."/>
            <person name="Hegemann P."/>
            <person name="Fromm H."/>
            <person name="Raoult D."/>
            <person name="Greub G."/>
            <person name="Miranda-Saavedra D."/>
            <person name="Chen N."/>
            <person name="Nash P."/>
            <person name="Ginger M.L."/>
            <person name="Horn M."/>
            <person name="Schaap P."/>
            <person name="Caler L."/>
            <person name="Loftus B."/>
        </authorList>
    </citation>
    <scope>NUCLEOTIDE SEQUENCE [LARGE SCALE GENOMIC DNA]</scope>
    <source>
        <strain evidence="6 7">Neff</strain>
    </source>
</reference>
<evidence type="ECO:0000256" key="1">
    <source>
        <dbReference type="ARBA" id="ARBA00022741"/>
    </source>
</evidence>
<evidence type="ECO:0000313" key="7">
    <source>
        <dbReference type="Proteomes" id="UP000011083"/>
    </source>
</evidence>
<gene>
    <name evidence="6" type="ORF">ACA1_368560</name>
</gene>
<feature type="compositionally biased region" description="Polar residues" evidence="4">
    <location>
        <begin position="405"/>
        <end position="414"/>
    </location>
</feature>
<proteinExistence type="predicted"/>
<keyword evidence="6" id="KW-0808">Transferase</keyword>
<keyword evidence="1" id="KW-0547">Nucleotide-binding</keyword>
<name>L8GY18_ACACF</name>
<dbReference type="Proteomes" id="UP000011083">
    <property type="component" value="Unassembled WGS sequence"/>
</dbReference>
<evidence type="ECO:0000256" key="2">
    <source>
        <dbReference type="ARBA" id="ARBA00022840"/>
    </source>
</evidence>
<dbReference type="GO" id="GO:0005737">
    <property type="term" value="C:cytoplasm"/>
    <property type="evidence" value="ECO:0007669"/>
    <property type="project" value="TreeGrafter"/>
</dbReference>
<dbReference type="Pfam" id="PF00069">
    <property type="entry name" value="Pkinase"/>
    <property type="match status" value="1"/>
</dbReference>
<feature type="compositionally biased region" description="Basic and acidic residues" evidence="4">
    <location>
        <begin position="484"/>
        <end position="552"/>
    </location>
</feature>
<feature type="region of interest" description="Disordered" evidence="4">
    <location>
        <begin position="829"/>
        <end position="852"/>
    </location>
</feature>
<dbReference type="Gene3D" id="1.10.510.10">
    <property type="entry name" value="Transferase(Phosphotransferase) domain 1"/>
    <property type="match status" value="1"/>
</dbReference>
<feature type="region of interest" description="Disordered" evidence="4">
    <location>
        <begin position="323"/>
        <end position="350"/>
    </location>
</feature>
<evidence type="ECO:0000259" key="5">
    <source>
        <dbReference type="PROSITE" id="PS50011"/>
    </source>
</evidence>
<feature type="compositionally biased region" description="Basic and acidic residues" evidence="4">
    <location>
        <begin position="767"/>
        <end position="781"/>
    </location>
</feature>
<dbReference type="PROSITE" id="PS00108">
    <property type="entry name" value="PROTEIN_KINASE_ST"/>
    <property type="match status" value="1"/>
</dbReference>
<keyword evidence="3" id="KW-0175">Coiled coil</keyword>
<protein>
    <submittedName>
        <fullName evidence="6">Protein kinase domain containing protein</fullName>
    </submittedName>
</protein>
<feature type="compositionally biased region" description="Basic and acidic residues" evidence="4">
    <location>
        <begin position="382"/>
        <end position="404"/>
    </location>
</feature>
<feature type="region of interest" description="Disordered" evidence="4">
    <location>
        <begin position="484"/>
        <end position="553"/>
    </location>
</feature>
<dbReference type="InterPro" id="IPR000719">
    <property type="entry name" value="Prot_kinase_dom"/>
</dbReference>
<feature type="region of interest" description="Disordered" evidence="4">
    <location>
        <begin position="377"/>
        <end position="419"/>
    </location>
</feature>
<dbReference type="SUPFAM" id="SSF56112">
    <property type="entry name" value="Protein kinase-like (PK-like)"/>
    <property type="match status" value="1"/>
</dbReference>
<dbReference type="InterPro" id="IPR050629">
    <property type="entry name" value="STE20/SPS1-PAK"/>
</dbReference>
<dbReference type="GO" id="GO:0005524">
    <property type="term" value="F:ATP binding"/>
    <property type="evidence" value="ECO:0007669"/>
    <property type="project" value="UniProtKB-KW"/>
</dbReference>
<keyword evidence="6" id="KW-0418">Kinase</keyword>
<accession>L8GY18</accession>
<feature type="region of interest" description="Disordered" evidence="4">
    <location>
        <begin position="669"/>
        <end position="715"/>
    </location>
</feature>
<feature type="coiled-coil region" evidence="3">
    <location>
        <begin position="423"/>
        <end position="468"/>
    </location>
</feature>
<feature type="region of interest" description="Disordered" evidence="4">
    <location>
        <begin position="736"/>
        <end position="781"/>
    </location>
</feature>
<sequence length="962" mass="111296">MSIESVITSKEDPTKLFDLIEELAVGSYGHVYKAIYKPTQDVVALKIIQLEEDDTFEEMMIEILILQKCSDKNIVKYFGSWKKGEELFIAMELCDGGSANDLYQILETPLTEMQNRWITHQSLCGLAYMHKKVGTSQPSLICAPTRGSAETEDGIIHRDIKAANILLTESGQVKLTDFGVSAQMASPHDKRRTFIGTPYWIAPEVVNTVIAPYNEKCDLWSLGITCIEMAELQPPLHEIAPMTAVMQIPKNPPPRLKSPSSWSPEFNDFLKECFVKDPDQRKSAEELLKHPWFAGIEKEDGTIIKNLIRLTRDAEAAFITAPTEGRDSMEISDDDLDESEKSESGEVAASPTVAVEAPVAVPSPPTRMATIRDSPQWGTMTEEEKRKALHEERKTKERAAEQNRRPTLTRTLKSNGARAVVKKKVLKQQIKQLGKLMKAHEQQQQRQLKAHQEQLDQLKALHDGKLQNQLKEVVRVQKRREKEYLTETDTQKREHSGDQRQMKREHENDKKKSLRDIKEEQKRLTKDFKAQQKVKEKNYQDEKKRMKKEKASPEALKNLDTSFKNSTLFDQLLFSQKIAMEEKKKDNSMTLYQQRQQCQKSREQQQQQVSTGMKQFRETQKFDLANLQTKQQTELENIGEQLTLEQRQLQEQQALQKEQVLEHHRLVTEQQHRQHQDEERVNNREFKEMQKKQTKEWQKANRSVNRVDKRSKLNEFKRKQQQEEVTFLENALKRRQELERETQQQQADQLSTLSQQHTMARDALSNDQRERQENLKQQHEKQMHDLLRQQHVDRMARLRQDHFKQITLAKQQQEDLLASLRTLQEGELELQRQHHQQQLTSQKDFSRTEEERANDLNQLIAEQREHEAKMRDEFTNIINLSVPNYGDSKPSSLRNGRVPSPPPPRSPSPPPYPGRSPSPPYPGRSPSPPPALPPLSAAELNGFADYEGGSSSHQSQPAYGMQ</sequence>
<dbReference type="InterPro" id="IPR008271">
    <property type="entry name" value="Ser/Thr_kinase_AS"/>
</dbReference>
<dbReference type="KEGG" id="acan:ACA1_368560"/>
<feature type="compositionally biased region" description="Polar residues" evidence="4">
    <location>
        <begin position="949"/>
        <end position="962"/>
    </location>
</feature>
<dbReference type="PANTHER" id="PTHR48012">
    <property type="entry name" value="STERILE20-LIKE KINASE, ISOFORM B-RELATED"/>
    <property type="match status" value="1"/>
</dbReference>
<keyword evidence="2" id="KW-0067">ATP-binding</keyword>
<dbReference type="EMBL" id="KB007960">
    <property type="protein sequence ID" value="ELR18134.1"/>
    <property type="molecule type" value="Genomic_DNA"/>
</dbReference>
<dbReference type="PROSITE" id="PS50011">
    <property type="entry name" value="PROTEIN_KINASE_DOM"/>
    <property type="match status" value="1"/>
</dbReference>
<dbReference type="OrthoDB" id="248923at2759"/>
<feature type="compositionally biased region" description="Polar residues" evidence="4">
    <location>
        <begin position="747"/>
        <end position="758"/>
    </location>
</feature>
<dbReference type="PANTHER" id="PTHR48012:SF2">
    <property type="entry name" value="STERILE20-LIKE KINASE, ISOFORM B"/>
    <property type="match status" value="1"/>
</dbReference>
<feature type="domain" description="Protein kinase" evidence="5">
    <location>
        <begin position="17"/>
        <end position="293"/>
    </location>
</feature>
<dbReference type="STRING" id="1257118.L8GY18"/>